<proteinExistence type="predicted"/>
<comment type="caution">
    <text evidence="2">The sequence shown here is derived from an EMBL/GenBank/DDBJ whole genome shotgun (WGS) entry which is preliminary data.</text>
</comment>
<keyword evidence="1" id="KW-0472">Membrane</keyword>
<gene>
    <name evidence="2" type="ORF">KIPB_012471</name>
</gene>
<evidence type="ECO:0000256" key="1">
    <source>
        <dbReference type="SAM" id="Phobius"/>
    </source>
</evidence>
<reference evidence="2 3" key="1">
    <citation type="journal article" date="2018" name="PLoS ONE">
        <title>The draft genome of Kipferlia bialata reveals reductive genome evolution in fornicate parasites.</title>
        <authorList>
            <person name="Tanifuji G."/>
            <person name="Takabayashi S."/>
            <person name="Kume K."/>
            <person name="Takagi M."/>
            <person name="Nakayama T."/>
            <person name="Kamikawa R."/>
            <person name="Inagaki Y."/>
            <person name="Hashimoto T."/>
        </authorList>
    </citation>
    <scope>NUCLEOTIDE SEQUENCE [LARGE SCALE GENOMIC DNA]</scope>
    <source>
        <strain evidence="2">NY0173</strain>
    </source>
</reference>
<protein>
    <submittedName>
        <fullName evidence="2">Uncharacterized protein</fullName>
    </submittedName>
</protein>
<keyword evidence="3" id="KW-1185">Reference proteome</keyword>
<sequence length="141" mass="15570">MGKVRSCVFYLVQLCLIASVVVLGLLHVQGRQGVDRALEGALSSIRAEAQEARKSVSARANQVVEEMVEEVEAAVYDVKDEVETAVYADGVGAYSRLQNKFEMYMAEVIYQGRAVGEMVEAVIDESLRALVEEVVEEHMDQ</sequence>
<dbReference type="EMBL" id="BDIP01005526">
    <property type="protein sequence ID" value="GIQ89869.1"/>
    <property type="molecule type" value="Genomic_DNA"/>
</dbReference>
<keyword evidence="1" id="KW-0812">Transmembrane</keyword>
<feature type="transmembrane region" description="Helical" evidence="1">
    <location>
        <begin position="7"/>
        <end position="28"/>
    </location>
</feature>
<organism evidence="2 3">
    <name type="scientific">Kipferlia bialata</name>
    <dbReference type="NCBI Taxonomy" id="797122"/>
    <lineage>
        <taxon>Eukaryota</taxon>
        <taxon>Metamonada</taxon>
        <taxon>Carpediemonas-like organisms</taxon>
        <taxon>Kipferlia</taxon>
    </lineage>
</organism>
<name>A0A9K3D9I3_9EUKA</name>
<accession>A0A9K3D9I3</accession>
<dbReference type="AlphaFoldDB" id="A0A9K3D9I3"/>
<keyword evidence="1" id="KW-1133">Transmembrane helix</keyword>
<evidence type="ECO:0000313" key="2">
    <source>
        <dbReference type="EMBL" id="GIQ89869.1"/>
    </source>
</evidence>
<evidence type="ECO:0000313" key="3">
    <source>
        <dbReference type="Proteomes" id="UP000265618"/>
    </source>
</evidence>
<dbReference type="Proteomes" id="UP000265618">
    <property type="component" value="Unassembled WGS sequence"/>
</dbReference>